<organism evidence="2 3">
    <name type="scientific">Allacma fusca</name>
    <dbReference type="NCBI Taxonomy" id="39272"/>
    <lineage>
        <taxon>Eukaryota</taxon>
        <taxon>Metazoa</taxon>
        <taxon>Ecdysozoa</taxon>
        <taxon>Arthropoda</taxon>
        <taxon>Hexapoda</taxon>
        <taxon>Collembola</taxon>
        <taxon>Symphypleona</taxon>
        <taxon>Sminthuridae</taxon>
        <taxon>Allacma</taxon>
    </lineage>
</organism>
<evidence type="ECO:0000256" key="1">
    <source>
        <dbReference type="SAM" id="MobiDB-lite"/>
    </source>
</evidence>
<name>A0A8J2P6G7_9HEXA</name>
<dbReference type="AlphaFoldDB" id="A0A8J2P6G7"/>
<evidence type="ECO:0000313" key="3">
    <source>
        <dbReference type="Proteomes" id="UP000708208"/>
    </source>
</evidence>
<feature type="compositionally biased region" description="Polar residues" evidence="1">
    <location>
        <begin position="93"/>
        <end position="124"/>
    </location>
</feature>
<feature type="region of interest" description="Disordered" evidence="1">
    <location>
        <begin position="93"/>
        <end position="139"/>
    </location>
</feature>
<comment type="caution">
    <text evidence="2">The sequence shown here is derived from an EMBL/GenBank/DDBJ whole genome shotgun (WGS) entry which is preliminary data.</text>
</comment>
<evidence type="ECO:0000313" key="2">
    <source>
        <dbReference type="EMBL" id="CAG7726321.1"/>
    </source>
</evidence>
<reference evidence="2" key="1">
    <citation type="submission" date="2021-06" db="EMBL/GenBank/DDBJ databases">
        <authorList>
            <person name="Hodson N. C."/>
            <person name="Mongue J. A."/>
            <person name="Jaron S. K."/>
        </authorList>
    </citation>
    <scope>NUCLEOTIDE SEQUENCE</scope>
</reference>
<feature type="compositionally biased region" description="Low complexity" evidence="1">
    <location>
        <begin position="127"/>
        <end position="139"/>
    </location>
</feature>
<dbReference type="Proteomes" id="UP000708208">
    <property type="component" value="Unassembled WGS sequence"/>
</dbReference>
<proteinExistence type="predicted"/>
<sequence length="206" mass="22816">SVTFLIATIAIVSCENTRQQHKQFCNSLSSFCDHCQMQSGSCNRNSKECESTFKEKGGNSTQLSLCRQVRGQCNLCKNQGRNCRNLQRQCNPGNATTTKPSSQEMTGSSQHQNHGQMSIENSEPSMGATNASSSNGNGNNPNTCRKFGMRCQKKTPCCQGLRCSAENSHARGSTCVMVNSRDHAQTVMKDLRKKGHNNRNNPEWDW</sequence>
<keyword evidence="3" id="KW-1185">Reference proteome</keyword>
<dbReference type="EMBL" id="CAJVCH010133995">
    <property type="protein sequence ID" value="CAG7726321.1"/>
    <property type="molecule type" value="Genomic_DNA"/>
</dbReference>
<protein>
    <submittedName>
        <fullName evidence="2">Uncharacterized protein</fullName>
    </submittedName>
</protein>
<gene>
    <name evidence="2" type="ORF">AFUS01_LOCUS15238</name>
</gene>
<accession>A0A8J2P6G7</accession>
<feature type="non-terminal residue" evidence="2">
    <location>
        <position position="1"/>
    </location>
</feature>